<dbReference type="Proteomes" id="UP001597459">
    <property type="component" value="Unassembled WGS sequence"/>
</dbReference>
<organism evidence="2 3">
    <name type="scientific">Aquimarina hainanensis</name>
    <dbReference type="NCBI Taxonomy" id="1578017"/>
    <lineage>
        <taxon>Bacteria</taxon>
        <taxon>Pseudomonadati</taxon>
        <taxon>Bacteroidota</taxon>
        <taxon>Flavobacteriia</taxon>
        <taxon>Flavobacteriales</taxon>
        <taxon>Flavobacteriaceae</taxon>
        <taxon>Aquimarina</taxon>
    </lineage>
</organism>
<sequence length="160" mass="18777">MERLDHVLIRVDNLETGIGDFRKEGFTVYPGEKGYNAMIYFKDHSFIELVAPSRFPGIYTLLARIGFFSLLGTAFRRIGTYAIWKERFLDYSVYSSAIEKQHTDVQNRSSKLLKMNKKNKNGDTIYWRLFAPKERSFPFVMSDYSRINTLIKLHILMITE</sequence>
<evidence type="ECO:0000259" key="1">
    <source>
        <dbReference type="Pfam" id="PF13468"/>
    </source>
</evidence>
<name>A0ABW5N762_9FLAO</name>
<protein>
    <submittedName>
        <fullName evidence="2">VOC family protein</fullName>
    </submittedName>
</protein>
<accession>A0ABW5N762</accession>
<dbReference type="RefSeq" id="WP_378256849.1">
    <property type="nucleotide sequence ID" value="NZ_JBHSJV010000001.1"/>
</dbReference>
<evidence type="ECO:0000313" key="3">
    <source>
        <dbReference type="Proteomes" id="UP001597459"/>
    </source>
</evidence>
<dbReference type="Gene3D" id="3.10.180.10">
    <property type="entry name" value="2,3-Dihydroxybiphenyl 1,2-Dioxygenase, domain 1"/>
    <property type="match status" value="1"/>
</dbReference>
<dbReference type="InterPro" id="IPR025870">
    <property type="entry name" value="Glyoxalase-like_dom"/>
</dbReference>
<keyword evidence="3" id="KW-1185">Reference proteome</keyword>
<dbReference type="EMBL" id="JBHULX010000021">
    <property type="protein sequence ID" value="MFD2591362.1"/>
    <property type="molecule type" value="Genomic_DNA"/>
</dbReference>
<comment type="caution">
    <text evidence="2">The sequence shown here is derived from an EMBL/GenBank/DDBJ whole genome shotgun (WGS) entry which is preliminary data.</text>
</comment>
<gene>
    <name evidence="2" type="ORF">ACFSTE_11050</name>
</gene>
<reference evidence="3" key="1">
    <citation type="journal article" date="2019" name="Int. J. Syst. Evol. Microbiol.">
        <title>The Global Catalogue of Microorganisms (GCM) 10K type strain sequencing project: providing services to taxonomists for standard genome sequencing and annotation.</title>
        <authorList>
            <consortium name="The Broad Institute Genomics Platform"/>
            <consortium name="The Broad Institute Genome Sequencing Center for Infectious Disease"/>
            <person name="Wu L."/>
            <person name="Ma J."/>
        </authorList>
    </citation>
    <scope>NUCLEOTIDE SEQUENCE [LARGE SCALE GENOMIC DNA]</scope>
    <source>
        <strain evidence="3">KCTC 42423</strain>
    </source>
</reference>
<dbReference type="InterPro" id="IPR029068">
    <property type="entry name" value="Glyas_Bleomycin-R_OHBP_Dase"/>
</dbReference>
<proteinExistence type="predicted"/>
<feature type="domain" description="Glyoxalase-like" evidence="1">
    <location>
        <begin position="4"/>
        <end position="140"/>
    </location>
</feature>
<evidence type="ECO:0000313" key="2">
    <source>
        <dbReference type="EMBL" id="MFD2591362.1"/>
    </source>
</evidence>
<dbReference type="Pfam" id="PF13468">
    <property type="entry name" value="Glyoxalase_3"/>
    <property type="match status" value="1"/>
</dbReference>